<proteinExistence type="predicted"/>
<name>A0A0K2V7K2_LEPSM</name>
<reference evidence="1" key="1">
    <citation type="submission" date="2014-05" db="EMBL/GenBank/DDBJ databases">
        <authorList>
            <person name="Chronopoulou M."/>
        </authorList>
    </citation>
    <scope>NUCLEOTIDE SEQUENCE</scope>
    <source>
        <tissue evidence="1">Whole organism</tissue>
    </source>
</reference>
<protein>
    <submittedName>
        <fullName evidence="1">Uncharacterized protein</fullName>
    </submittedName>
</protein>
<dbReference type="EMBL" id="HACA01029088">
    <property type="protein sequence ID" value="CDW46449.1"/>
    <property type="molecule type" value="Transcribed_RNA"/>
</dbReference>
<dbReference type="AlphaFoldDB" id="A0A0K2V7K2"/>
<accession>A0A0K2V7K2</accession>
<evidence type="ECO:0000313" key="1">
    <source>
        <dbReference type="EMBL" id="CDW46449.1"/>
    </source>
</evidence>
<feature type="non-terminal residue" evidence="1">
    <location>
        <position position="1"/>
    </location>
</feature>
<organism evidence="1">
    <name type="scientific">Lepeophtheirus salmonis</name>
    <name type="common">Salmon louse</name>
    <name type="synonym">Caligus salmonis</name>
    <dbReference type="NCBI Taxonomy" id="72036"/>
    <lineage>
        <taxon>Eukaryota</taxon>
        <taxon>Metazoa</taxon>
        <taxon>Ecdysozoa</taxon>
        <taxon>Arthropoda</taxon>
        <taxon>Crustacea</taxon>
        <taxon>Multicrustacea</taxon>
        <taxon>Hexanauplia</taxon>
        <taxon>Copepoda</taxon>
        <taxon>Siphonostomatoida</taxon>
        <taxon>Caligidae</taxon>
        <taxon>Lepeophtheirus</taxon>
    </lineage>
</organism>
<sequence>ILKQFPVLSHNNFFSPPSPPPPCITSAKEVERRLCFCLCLFVVCCSSGLEQKLKIDFDLTLHENYI</sequence>